<evidence type="ECO:0000256" key="2">
    <source>
        <dbReference type="ARBA" id="ARBA00022670"/>
    </source>
</evidence>
<keyword evidence="1" id="KW-1188">Viral release from host cell</keyword>
<dbReference type="OrthoDB" id="7842080at2"/>
<keyword evidence="2" id="KW-0645">Protease</keyword>
<dbReference type="Proteomes" id="UP000199344">
    <property type="component" value="Unassembled WGS sequence"/>
</dbReference>
<dbReference type="EMBL" id="FNAH01000018">
    <property type="protein sequence ID" value="SDE96342.1"/>
    <property type="molecule type" value="Genomic_DNA"/>
</dbReference>
<gene>
    <name evidence="5" type="ORF">SAMN05421538_11810</name>
</gene>
<evidence type="ECO:0000256" key="3">
    <source>
        <dbReference type="ARBA" id="ARBA00022801"/>
    </source>
</evidence>
<evidence type="ECO:0000259" key="4">
    <source>
        <dbReference type="Pfam" id="PF04586"/>
    </source>
</evidence>
<proteinExistence type="predicted"/>
<dbReference type="GO" id="GO:0008233">
    <property type="term" value="F:peptidase activity"/>
    <property type="evidence" value="ECO:0007669"/>
    <property type="project" value="UniProtKB-KW"/>
</dbReference>
<sequence length="202" mass="22536">MLTAPNIGSLELREAPGGAVRFRGKFPYNKLATISDGGRNGGRPRKEQFASRAFSFAVDDPEQDIHFLSGHRFDKPLASRKAGTLEFEDTDTELRMEALLTPDAQQASWVQDFLAAYRAGLVLGLSPGFRIPPQQTVPNAEKVEEEDPNLGRALIRTIFAAVLFEISAVTRAAYEDAEVEEVRNWTPDKPRLIRPPAMRWRA</sequence>
<dbReference type="InterPro" id="IPR054613">
    <property type="entry name" value="Peptidase_S78_dom"/>
</dbReference>
<dbReference type="AlphaFoldDB" id="A0A1G7H7D9"/>
<name>A0A1G7H7D9_9RHOB</name>
<protein>
    <recommendedName>
        <fullName evidence="4">Prohead serine protease domain-containing protein</fullName>
    </recommendedName>
</protein>
<reference evidence="5 6" key="1">
    <citation type="submission" date="2016-10" db="EMBL/GenBank/DDBJ databases">
        <authorList>
            <person name="de Groot N.N."/>
        </authorList>
    </citation>
    <scope>NUCLEOTIDE SEQUENCE [LARGE SCALE GENOMIC DNA]</scope>
    <source>
        <strain evidence="5 6">DSM 22220</strain>
    </source>
</reference>
<keyword evidence="3" id="KW-0378">Hydrolase</keyword>
<dbReference type="RefSeq" id="WP_090525658.1">
    <property type="nucleotide sequence ID" value="NZ_FNAH01000018.1"/>
</dbReference>
<dbReference type="GO" id="GO:0006508">
    <property type="term" value="P:proteolysis"/>
    <property type="evidence" value="ECO:0007669"/>
    <property type="project" value="UniProtKB-KW"/>
</dbReference>
<evidence type="ECO:0000256" key="1">
    <source>
        <dbReference type="ARBA" id="ARBA00022612"/>
    </source>
</evidence>
<organism evidence="5 6">
    <name type="scientific">Paracoccus isoporae</name>
    <dbReference type="NCBI Taxonomy" id="591205"/>
    <lineage>
        <taxon>Bacteria</taxon>
        <taxon>Pseudomonadati</taxon>
        <taxon>Pseudomonadota</taxon>
        <taxon>Alphaproteobacteria</taxon>
        <taxon>Rhodobacterales</taxon>
        <taxon>Paracoccaceae</taxon>
        <taxon>Paracoccus</taxon>
    </lineage>
</organism>
<keyword evidence="6" id="KW-1185">Reference proteome</keyword>
<evidence type="ECO:0000313" key="6">
    <source>
        <dbReference type="Proteomes" id="UP000199344"/>
    </source>
</evidence>
<evidence type="ECO:0000313" key="5">
    <source>
        <dbReference type="EMBL" id="SDE96342.1"/>
    </source>
</evidence>
<accession>A0A1G7H7D9</accession>
<feature type="domain" description="Prohead serine protease" evidence="4">
    <location>
        <begin position="45"/>
        <end position="181"/>
    </location>
</feature>
<dbReference type="STRING" id="591205.SAMN05421538_11810"/>
<dbReference type="Pfam" id="PF04586">
    <property type="entry name" value="Peptidase_S78"/>
    <property type="match status" value="1"/>
</dbReference>